<feature type="compositionally biased region" description="Basic residues" evidence="1">
    <location>
        <begin position="1"/>
        <end position="11"/>
    </location>
</feature>
<reference evidence="2" key="2">
    <citation type="journal article" date="2011" name="Virol. J.">
        <title>Comparative genomic analysis of bacteriophages specific to the channel catfish pathogen Edwardsiella ictaluri.</title>
        <authorList>
            <person name="Carrias A."/>
            <person name="Welch T.J."/>
            <person name="Waldbieser G.C."/>
            <person name="Mead D.A."/>
            <person name="Terhune J.S."/>
            <person name="Liles M.R."/>
        </authorList>
    </citation>
    <scope>NUCLEOTIDE SEQUENCE</scope>
</reference>
<dbReference type="Gene3D" id="3.90.320.10">
    <property type="match status" value="1"/>
</dbReference>
<evidence type="ECO:0000313" key="2">
    <source>
        <dbReference type="EMBL" id="ADV36497.1"/>
    </source>
</evidence>
<feature type="region of interest" description="Disordered" evidence="1">
    <location>
        <begin position="1"/>
        <end position="24"/>
    </location>
</feature>
<accession>E7EKZ2</accession>
<organism evidence="2">
    <name type="scientific">Edwardsiella phage eiDWF</name>
    <dbReference type="NCBI Taxonomy" id="945084"/>
    <lineage>
        <taxon>Viruses</taxon>
    </lineage>
</organism>
<dbReference type="Pfam" id="PF10926">
    <property type="entry name" value="DUF2800"/>
    <property type="match status" value="1"/>
</dbReference>
<name>E7EKZ2_9VIRU</name>
<dbReference type="InterPro" id="IPR021229">
    <property type="entry name" value="DUF2800"/>
</dbReference>
<protein>
    <submittedName>
        <fullName evidence="2">Gp43</fullName>
    </submittedName>
</protein>
<gene>
    <name evidence="2" type="primary">eiDWFOrf49</name>
</gene>
<dbReference type="EMBL" id="HQ824650">
    <property type="protein sequence ID" value="ADV36497.1"/>
    <property type="molecule type" value="Genomic_DNA"/>
</dbReference>
<feature type="compositionally biased region" description="Basic and acidic residues" evidence="1">
    <location>
        <begin position="402"/>
        <end position="419"/>
    </location>
</feature>
<feature type="region of interest" description="Disordered" evidence="1">
    <location>
        <begin position="395"/>
        <end position="419"/>
    </location>
</feature>
<dbReference type="InterPro" id="IPR011604">
    <property type="entry name" value="PDDEXK-like_dom_sf"/>
</dbReference>
<reference evidence="2" key="1">
    <citation type="submission" date="2010-12" db="EMBL/GenBank/DDBJ databases">
        <authorList>
            <person name="Carrias A.A."/>
            <person name="Welch T.J."/>
            <person name="Waldbieser G.C."/>
            <person name="Mead D.A."/>
            <person name="Terhune J.S."/>
            <person name="Liles M.R."/>
        </authorList>
    </citation>
    <scope>NUCLEOTIDE SEQUENCE</scope>
</reference>
<proteinExistence type="predicted"/>
<feature type="compositionally biased region" description="Basic and acidic residues" evidence="1">
    <location>
        <begin position="12"/>
        <end position="21"/>
    </location>
</feature>
<evidence type="ECO:0000256" key="1">
    <source>
        <dbReference type="SAM" id="MobiDB-lite"/>
    </source>
</evidence>
<sequence length="419" mass="45434">MAVLKAKRKNKDRSGSNEEHALLSPSSAKKWLGCPAALTAEIGIPNPSNPAAEAGTAMHAVAEIMANNLIRDGESKAASEFVGGYPLHTPTKKSKGPKFTDEMAKMVQGYIDTCVAPLVDAGAEVYIESRVDLSRPLGAPNTFGTADLVAVTELTDGSNMLIVGDLKTGRHPVDAKENRQMMIYALGLLNKYRFSHDITKVRLMIYQPFCGGVSEWDTSAEVIETFGKFAKDRAAKALACHAAGKAALKPGDFRPSADACQWCRFREKCNAARKFNEQIAADDLRDESGDEMTPEELAEAYAKLPALRQHIKNIESATYKALLAGTKLPGLKLVAGKDGNRTWSDEALVQLRLEQGGVTPDAMYTQKLLTPTQAEKALPAGAFEWVEELITRKPGEPSIASADDKRPEYVPVKDDDLVD</sequence>